<dbReference type="Pfam" id="PF00698">
    <property type="entry name" value="Acyl_transf_1"/>
    <property type="match status" value="2"/>
</dbReference>
<dbReference type="GO" id="GO:0031177">
    <property type="term" value="F:phosphopantetheine binding"/>
    <property type="evidence" value="ECO:0007669"/>
    <property type="project" value="InterPro"/>
</dbReference>
<dbReference type="InterPro" id="IPR029058">
    <property type="entry name" value="AB_hydrolase_fold"/>
</dbReference>
<evidence type="ECO:0000256" key="1">
    <source>
        <dbReference type="ARBA" id="ARBA00022450"/>
    </source>
</evidence>
<dbReference type="SMART" id="SM00827">
    <property type="entry name" value="PKS_AT"/>
    <property type="match status" value="1"/>
</dbReference>
<dbReference type="InterPro" id="IPR014043">
    <property type="entry name" value="Acyl_transferase_dom"/>
</dbReference>
<dbReference type="Gene3D" id="3.40.50.720">
    <property type="entry name" value="NAD(P)-binding Rossmann-like Domain"/>
    <property type="match status" value="2"/>
</dbReference>
<dbReference type="InterPro" id="IPR036736">
    <property type="entry name" value="ACP-like_sf"/>
</dbReference>
<dbReference type="GO" id="GO:0004312">
    <property type="term" value="F:fatty acid synthase activity"/>
    <property type="evidence" value="ECO:0007669"/>
    <property type="project" value="TreeGrafter"/>
</dbReference>
<dbReference type="GO" id="GO:0005886">
    <property type="term" value="C:plasma membrane"/>
    <property type="evidence" value="ECO:0007669"/>
    <property type="project" value="TreeGrafter"/>
</dbReference>
<dbReference type="SUPFAM" id="SSF53901">
    <property type="entry name" value="Thiolase-like"/>
    <property type="match status" value="2"/>
</dbReference>
<name>A0A419HNS3_9PSEU</name>
<evidence type="ECO:0000313" key="8">
    <source>
        <dbReference type="Proteomes" id="UP000285112"/>
    </source>
</evidence>
<feature type="domain" description="Carrier" evidence="5">
    <location>
        <begin position="1454"/>
        <end position="1530"/>
    </location>
</feature>
<evidence type="ECO:0000256" key="2">
    <source>
        <dbReference type="ARBA" id="ARBA00022553"/>
    </source>
</evidence>
<dbReference type="SMART" id="SM00822">
    <property type="entry name" value="PKS_KR"/>
    <property type="match status" value="2"/>
</dbReference>
<dbReference type="Pfam" id="PF18369">
    <property type="entry name" value="PKS_DE"/>
    <property type="match status" value="1"/>
</dbReference>
<dbReference type="Pfam" id="PF22621">
    <property type="entry name" value="CurL-like_PKS_C"/>
    <property type="match status" value="1"/>
</dbReference>
<dbReference type="Pfam" id="PF00550">
    <property type="entry name" value="PP-binding"/>
    <property type="match status" value="2"/>
</dbReference>
<dbReference type="InterPro" id="IPR036291">
    <property type="entry name" value="NAD(P)-bd_dom_sf"/>
</dbReference>
<sequence>MPSEEQYVEYLKRMAADLRESRREVRDARERDTEPIAIVAMSCRFPGEVRSPGQLWDLVAGGVDAVAPFPADRGWDLDGLYDPDPDRPGTSYVREGGFLPGATEFDAELFGISPREAEATDPQQRLLLETAWEAVERAGIDPGSLKGSATGVFAGVGMSDYLSRLGAMPAEYEGYLGTGSSASVVCGRVSYALGLEGPSVSIDTACSSSLVAVHLAARALRSGECTLALAGGVTVMSGPGAFVEFARQRGLAPDGRCKPFAAAADGTNWAEGVGVLVLERLSDAQRNGHSVLAVVRGSAVNSDGASSGLTAPNGPSQQRVIRAALANAGLSTSDVDVVEAHGTGTSLGDPIEAQALLATYGRDREEPLWLGSIKSNIGHTQAAAGIAGIIKMVEAMRHGSLPASLHVDRPSPHVDWSAGAVSLLTESRPWPETDRPRRSAVSSFGIGGTNAHVVLEQAPDVPAQEPRTVVTPAAVPYVLSGASPAAVRAQATALLSIVDEPVDVALSLATTRATLESRGVVVGADRAELTAGLTALADGDPGAITGTGAAGRLAVLFTGQGAQRLGMGKRLYETFPAFATAFDEVCAHLPGIKDIVFGADAETLDRTEHAQPALFALEVALFRLVTSWGVTPDFVAGHSIGELAAAHVAGVFSLADAAKLVLARGGMMQDLPAGGAMVAIEATEDEVAPFLAPNAKAVKGPFTDCGAVKGPFTAERVWLAAVNGPSSVVLSGAEGPVLAVAARFPGRRTNRLTVSHAFHSGLMDPILAGFTALARTLTYAEPTIPVVSTLTGRIADRLTDPTYWAEHVRGTVRFADVVRTLHDEGASAFLELGPDAVLTAMGRGVLPDDAVFTAAQRKDRDEPHTLVSALGALHAHGVEVDWPAYLGGSGARVVDLPTYPFQRKRFWLEDPGGAVALDATAEDARFWSVVDNGDIAQFAAELNLPGADAPLHTVLPALARWRGARRAESEADELSYRIQWKPISPTGSAASGRWLLVASERDRDAAWLDAAAEALRGAEIERVLLDHPDRAGALLDGAPFDGVLSLLALDETETDGLSFGAEATMALLKELAERELDGPLWNVTRGAIATGPHEAPLSAVQAAMWGFGRAAALEHPVRWGGLVDVPAEPDASVTALLTSAITAPRGEDQIAVRPAGLFGRRLAHAEPAAAPVRAWKPRGTVLVTGGTGGLGGIVARWLAGEGAEHIVLVSRSGENAEGAERLRADLGDRVTIVACDVADRAALAAVVEDLRADLRAVFHLAGILELATIETMDRDTYAAVLRPKVAGTRNLEELTEGLELDAFVLFSSIAASIGNGIQSAYGAANAYLEAVAQQRRRRGLPATSVAWGRWGQAGMGISEGIDELLAELGVPTMDPSVGLAALRRALDHDEQALTVAALVWPRFAPPFAALRPSPLLAGLPEVVALAEADAARAEAGQEVAEGWRTRLAGLPAAERERVLTDLVLTHTAAVLGHEDSVPARQLFTKLGIDSLTAIELRERINTETGLALPPTMVFDHPSPAVLAAHLLAELGPATLPTALPAEVSAIRTQQDQAGRDIAVVGMSCRFAGGSDTPAEYWRNLVEGRDLVREVPADRWEAGAYYDADRTVSGKAYTQHGAFVTDIAGWDAAFFGLSPQEARRLDPSFRLLMELVWEALEDASLTAEELAGSRTGVFAGLIDTLQYSMRQIEADGVATSDDPYFGLGSSLSAAAGRIAHQLDLHGPCLTVDTACSSALSAMHLAVQSLRRGECDLAIVGASSAMVSPETFVQACKMSMLAEDGRTKTFDEAADGYVMGEGGGVVVLRRAGETGSGRRVRALIRGSAANQDGRSNGLTAPNRAAQISVIRAAHADAGTRPDAIGYVEAHGSGTQLGDAIEFTALNEVFGERAAPEPLYVGAVKTNVGHTLAAAGMAGLIKTVLALENGTLPGNLHLSTPNSVVTVDGPVRPVPGTRPFPADDEGALRAGVSSFGWSGSNVHFVLEQAPPDPPAGPGESWQLLTVSGHSENALQDNAKALAEHLEAHGADLADVAFTTQAGRSALPVRSALLVRDIDDAVAALRADRTGFVVEDTPRFGLVLTGGQGPWRGSTADLYRTEPAFRAAIDECASLLDGRVDLLAALDPVAEPGGETETAVAFAVEYALCRLLEGWGLVPAAILGRGAGEYVAAVFGEAFSLADGLRLALDGIVPAAAEPVRTIVSARTGGVLTAADAAYRSRSEDRLEDAVLAFGRYAGVVVDAGLGGGAETVGKYLPEAPVVSLIPEQVTEVGRKEWLAALGTLWTLGVPVDWVRGAGEARRFVSLPAYRFQRTRYWPEVTGQRNWAVQPEPAAPPRREVLAHIPTWRRDGTRPAAAAPGTLLLFAEPGEFATRLTELATAAGHRVLPADLEPADPEAYRGLVASARTGEGPLRVLHAYGLTAADPETALEKGFYSLMWLGKALGAECADRRVELVSLGAGGFDVVGGDARNPFAVTIAAMTATLAAEYPLLRTGYADLATESTGTAAQALQEIDRLASREDTRRNTVDGVAVAAWRGARRWVRDFDVAPLPEVEDAQAWRPGGVYLITGGLGLLGLALARRLAPLGTKLALAGRSALPPEETWDEWITEHGVDDKTSGILLTVRELRALGAEVLPVRADISDPAQAAPLLQKVRAHFGALHGVVHAAGVPGGGLLQNKTREQAAAVLAPKIAGTLALADALRADPVELLVLYSSSVTLTVGVGETDYAAANAFLDGFAAAEASTGVAAGRVVSVAWGPWQLDAWTKGGLAGSTGLQEGSRRFRDEFGIPAGEGTQTLSRIIASGEPQVTVLPMPLSDVLAGLAENGSVEALSGDAQLSGGERYPRPELRIAYTAPRTPVEERVAEVWRDCLGLARVGVHDPFFDLGGTSLIGLVMIGRLAKEFGVELAPATLFERPTVAEFAALLDRADTEPAAPEPAAAAAEVAARGERRRARAAGLRKRAGRNGR</sequence>
<dbReference type="GO" id="GO:0004315">
    <property type="term" value="F:3-oxoacyl-[acyl-carrier-protein] synthase activity"/>
    <property type="evidence" value="ECO:0007669"/>
    <property type="project" value="InterPro"/>
</dbReference>
<dbReference type="PROSITE" id="PS00606">
    <property type="entry name" value="KS3_1"/>
    <property type="match status" value="2"/>
</dbReference>
<dbReference type="SMART" id="SM00823">
    <property type="entry name" value="PKS_PP"/>
    <property type="match status" value="2"/>
</dbReference>
<dbReference type="CDD" id="cd08952">
    <property type="entry name" value="KR_1_SDR_x"/>
    <property type="match status" value="1"/>
</dbReference>
<dbReference type="Pfam" id="PF00109">
    <property type="entry name" value="ketoacyl-synt"/>
    <property type="match status" value="2"/>
</dbReference>
<feature type="domain" description="Carrier" evidence="5">
    <location>
        <begin position="2848"/>
        <end position="2923"/>
    </location>
</feature>
<dbReference type="PROSITE" id="PS52004">
    <property type="entry name" value="KS3_2"/>
    <property type="match status" value="2"/>
</dbReference>
<gene>
    <name evidence="7" type="ORF">D5S19_28665</name>
</gene>
<dbReference type="InterPro" id="IPR018201">
    <property type="entry name" value="Ketoacyl_synth_AS"/>
</dbReference>
<proteinExistence type="predicted"/>
<dbReference type="GO" id="GO:0071770">
    <property type="term" value="P:DIM/DIP cell wall layer assembly"/>
    <property type="evidence" value="ECO:0007669"/>
    <property type="project" value="TreeGrafter"/>
</dbReference>
<evidence type="ECO:0000313" key="7">
    <source>
        <dbReference type="EMBL" id="RJQ77862.1"/>
    </source>
</evidence>
<dbReference type="InterPro" id="IPR009081">
    <property type="entry name" value="PP-bd_ACP"/>
</dbReference>
<reference evidence="7 8" key="1">
    <citation type="submission" date="2018-09" db="EMBL/GenBank/DDBJ databases">
        <title>YIM PH 21725 draft genome.</title>
        <authorList>
            <person name="Miao C."/>
        </authorList>
    </citation>
    <scope>NUCLEOTIDE SEQUENCE [LARGE SCALE GENOMIC DNA]</scope>
    <source>
        <strain evidence="8">YIM PH21725</strain>
    </source>
</reference>
<dbReference type="InterPro" id="IPR014031">
    <property type="entry name" value="Ketoacyl_synth_C"/>
</dbReference>
<dbReference type="SMART" id="SM01294">
    <property type="entry name" value="PKS_PP_betabranch"/>
    <property type="match status" value="1"/>
</dbReference>
<dbReference type="Pfam" id="PF16197">
    <property type="entry name" value="KAsynt_C_assoc"/>
    <property type="match status" value="1"/>
</dbReference>
<dbReference type="InterPro" id="IPR032821">
    <property type="entry name" value="PKS_assoc"/>
</dbReference>
<dbReference type="SUPFAM" id="SSF51735">
    <property type="entry name" value="NAD(P)-binding Rossmann-fold domains"/>
    <property type="match status" value="4"/>
</dbReference>
<dbReference type="InterPro" id="IPR006162">
    <property type="entry name" value="Ppantetheine_attach_site"/>
</dbReference>
<evidence type="ECO:0000259" key="6">
    <source>
        <dbReference type="PROSITE" id="PS52004"/>
    </source>
</evidence>
<dbReference type="InterPro" id="IPR014030">
    <property type="entry name" value="Ketoacyl_synth_N"/>
</dbReference>
<comment type="caution">
    <text evidence="7">The sequence shown here is derived from an EMBL/GenBank/DDBJ whole genome shotgun (WGS) entry which is preliminary data.</text>
</comment>
<dbReference type="Gene3D" id="3.40.366.10">
    <property type="entry name" value="Malonyl-Coenzyme A Acyl Carrier Protein, domain 2"/>
    <property type="match status" value="2"/>
</dbReference>
<accession>A0A419HNS3</accession>
<dbReference type="CDD" id="cd08953">
    <property type="entry name" value="KR_2_SDR_x"/>
    <property type="match status" value="1"/>
</dbReference>
<organism evidence="7 8">
    <name type="scientific">Amycolatopsis panacis</name>
    <dbReference type="NCBI Taxonomy" id="2340917"/>
    <lineage>
        <taxon>Bacteria</taxon>
        <taxon>Bacillati</taxon>
        <taxon>Actinomycetota</taxon>
        <taxon>Actinomycetes</taxon>
        <taxon>Pseudonocardiales</taxon>
        <taxon>Pseudonocardiaceae</taxon>
        <taxon>Amycolatopsis</taxon>
    </lineage>
</organism>
<evidence type="ECO:0000256" key="3">
    <source>
        <dbReference type="ARBA" id="ARBA00022679"/>
    </source>
</evidence>
<feature type="domain" description="Ketosynthase family 3 (KS3)" evidence="6">
    <location>
        <begin position="1554"/>
        <end position="1981"/>
    </location>
</feature>
<dbReference type="InterPro" id="IPR016039">
    <property type="entry name" value="Thiolase-like"/>
</dbReference>
<keyword evidence="2" id="KW-0597">Phosphoprotein</keyword>
<dbReference type="InterPro" id="IPR020841">
    <property type="entry name" value="PKS_Beta-ketoAc_synthase_dom"/>
</dbReference>
<feature type="domain" description="Ketosynthase family 3 (KS3)" evidence="6">
    <location>
        <begin position="33"/>
        <end position="457"/>
    </location>
</feature>
<dbReference type="CDD" id="cd00833">
    <property type="entry name" value="PKS"/>
    <property type="match status" value="2"/>
</dbReference>
<dbReference type="InterPro" id="IPR041618">
    <property type="entry name" value="PKS_DE"/>
</dbReference>
<dbReference type="SUPFAM" id="SSF47336">
    <property type="entry name" value="ACP-like"/>
    <property type="match status" value="2"/>
</dbReference>
<dbReference type="Pfam" id="PF02801">
    <property type="entry name" value="Ketoacyl-synt_C"/>
    <property type="match status" value="2"/>
</dbReference>
<dbReference type="GO" id="GO:0006633">
    <property type="term" value="P:fatty acid biosynthetic process"/>
    <property type="evidence" value="ECO:0007669"/>
    <property type="project" value="InterPro"/>
</dbReference>
<dbReference type="OrthoDB" id="9778690at2"/>
<dbReference type="Gene3D" id="3.30.70.3290">
    <property type="match status" value="1"/>
</dbReference>
<dbReference type="PANTHER" id="PTHR43775">
    <property type="entry name" value="FATTY ACID SYNTHASE"/>
    <property type="match status" value="1"/>
</dbReference>
<dbReference type="SMART" id="SM00825">
    <property type="entry name" value="PKS_KS"/>
    <property type="match status" value="2"/>
</dbReference>
<dbReference type="Proteomes" id="UP000285112">
    <property type="component" value="Unassembled WGS sequence"/>
</dbReference>
<dbReference type="InterPro" id="IPR016036">
    <property type="entry name" value="Malonyl_transacylase_ACP-bd"/>
</dbReference>
<dbReference type="InterPro" id="IPR057326">
    <property type="entry name" value="KR_dom"/>
</dbReference>
<dbReference type="FunFam" id="3.40.47.10:FF:000019">
    <property type="entry name" value="Polyketide synthase type I"/>
    <property type="match status" value="1"/>
</dbReference>
<dbReference type="EMBL" id="QZFV01000134">
    <property type="protein sequence ID" value="RJQ77862.1"/>
    <property type="molecule type" value="Genomic_DNA"/>
</dbReference>
<dbReference type="GO" id="GO:0005737">
    <property type="term" value="C:cytoplasm"/>
    <property type="evidence" value="ECO:0007669"/>
    <property type="project" value="TreeGrafter"/>
</dbReference>
<dbReference type="Pfam" id="PF08659">
    <property type="entry name" value="KR"/>
    <property type="match status" value="2"/>
</dbReference>
<keyword evidence="1" id="KW-0596">Phosphopantetheine</keyword>
<protein>
    <submittedName>
        <fullName evidence="7">SDR family NAD(P)-dependent oxidoreductase</fullName>
    </submittedName>
</protein>
<evidence type="ECO:0000259" key="5">
    <source>
        <dbReference type="PROSITE" id="PS50075"/>
    </source>
</evidence>
<dbReference type="PROSITE" id="PS00012">
    <property type="entry name" value="PHOSPHOPANTETHEINE"/>
    <property type="match status" value="1"/>
</dbReference>
<dbReference type="SUPFAM" id="SSF52151">
    <property type="entry name" value="FabD/lysophospholipase-like"/>
    <property type="match status" value="2"/>
</dbReference>
<evidence type="ECO:0000256" key="4">
    <source>
        <dbReference type="ARBA" id="ARBA00023315"/>
    </source>
</evidence>
<dbReference type="Gene3D" id="3.40.47.10">
    <property type="match status" value="2"/>
</dbReference>
<keyword evidence="8" id="KW-1185">Reference proteome</keyword>
<dbReference type="Gene3D" id="1.10.1200.10">
    <property type="entry name" value="ACP-like"/>
    <property type="match status" value="1"/>
</dbReference>
<dbReference type="Gene3D" id="3.40.50.1820">
    <property type="entry name" value="alpha/beta hydrolase"/>
    <property type="match status" value="1"/>
</dbReference>
<dbReference type="InterPro" id="IPR016035">
    <property type="entry name" value="Acyl_Trfase/lysoPLipase"/>
</dbReference>
<dbReference type="InterPro" id="IPR020806">
    <property type="entry name" value="PKS_PP-bd"/>
</dbReference>
<dbReference type="PROSITE" id="PS50075">
    <property type="entry name" value="CARRIER"/>
    <property type="match status" value="2"/>
</dbReference>
<dbReference type="InterPro" id="IPR001227">
    <property type="entry name" value="Ac_transferase_dom_sf"/>
</dbReference>
<dbReference type="SUPFAM" id="SSF55048">
    <property type="entry name" value="Probable ACP-binding domain of malonyl-CoA ACP transacylase"/>
    <property type="match status" value="1"/>
</dbReference>
<dbReference type="PANTHER" id="PTHR43775:SF51">
    <property type="entry name" value="INACTIVE PHENOLPHTHIOCEROL SYNTHESIS POLYKETIDE SYNTHASE TYPE I PKS1-RELATED"/>
    <property type="match status" value="1"/>
</dbReference>
<dbReference type="InterPro" id="IPR050091">
    <property type="entry name" value="PKS_NRPS_Biosynth_Enz"/>
</dbReference>
<dbReference type="InterPro" id="IPR013968">
    <property type="entry name" value="PKS_KR"/>
</dbReference>
<dbReference type="NCBIfam" id="NF045894">
    <property type="entry name" value="PKS_plus_SDR"/>
    <property type="match status" value="1"/>
</dbReference>
<keyword evidence="4" id="KW-0012">Acyltransferase</keyword>
<keyword evidence="3" id="KW-0808">Transferase</keyword>